<evidence type="ECO:0008006" key="7">
    <source>
        <dbReference type="Google" id="ProtNLM"/>
    </source>
</evidence>
<sequence>MNIFLEKILLRKMNILSLLYSENRPFTVKELAIRLGYTSKTILKMIEVLEFELQKWSNTVQLVVKENKEIQLETAENFSLKVIELSYLKESHIFKACEAIFNEDFVDIATFSNENYISYSTLYGRLIAIRPVLKQYQLEFKPNNKAHFLGEEKQLRYFFFHFYWHSSWGMEWPFKGIEKKQLAPFIKAIEGFKNRSLMVSEQEFFFYWLGVISVRIQHKHPIKEIPLMEVIIEGNPKFEVFSQQMYPLFKEHFLLEESQLHNEIKFLFIILFNYTQYELEDPLISEMLVFSQNKAHLVFETTNYWLKRYMEFFDLTLSAAEYGAVYTNLIHLHFRVHFFEGDQSSFFSRAEEKDKKEDVYHLMMGCFYKELFQESKYYPILKHKNELVLNYTLIARKFIKLEIEYQPVRIQLLSVYGKAEALQLSKKLQQMCEVKIEFSYTLGEKVDLIISDRHYEELEYSIAPLIIWNEEPKVTDFMRIINLIEELTIQKFKHYLLKSETSQFPFLE</sequence>
<dbReference type="Gene3D" id="1.10.10.10">
    <property type="entry name" value="Winged helix-like DNA-binding domain superfamily/Winged helix DNA-binding domain"/>
    <property type="match status" value="1"/>
</dbReference>
<dbReference type="Pfam" id="PF05043">
    <property type="entry name" value="Mga"/>
    <property type="match status" value="1"/>
</dbReference>
<dbReference type="InterPro" id="IPR007737">
    <property type="entry name" value="Mga_HTH"/>
</dbReference>
<evidence type="ECO:0000259" key="3">
    <source>
        <dbReference type="Pfam" id="PF05043"/>
    </source>
</evidence>
<dbReference type="EMBL" id="NRPP01000010">
    <property type="protein sequence ID" value="TFJ27417.1"/>
    <property type="molecule type" value="Genomic_DNA"/>
</dbReference>
<dbReference type="Pfam" id="PF08280">
    <property type="entry name" value="HTH_Mga"/>
    <property type="match status" value="1"/>
</dbReference>
<dbReference type="InterPro" id="IPR050661">
    <property type="entry name" value="BglG_antiterminators"/>
</dbReference>
<comment type="caution">
    <text evidence="5">The sequence shown here is derived from an EMBL/GenBank/DDBJ whole genome shotgun (WGS) entry which is preliminary data.</text>
</comment>
<evidence type="ECO:0000313" key="5">
    <source>
        <dbReference type="EMBL" id="TFJ27417.1"/>
    </source>
</evidence>
<evidence type="ECO:0000313" key="6">
    <source>
        <dbReference type="Proteomes" id="UP000297938"/>
    </source>
</evidence>
<dbReference type="AlphaFoldDB" id="A0A7Z8CYY6"/>
<keyword evidence="1" id="KW-0805">Transcription regulation</keyword>
<name>A0A7Z8CYY6_CARDV</name>
<accession>A0A7Z8CYY6</accession>
<dbReference type="RefSeq" id="WP_135025958.1">
    <property type="nucleotide sequence ID" value="NZ_JBFUWK010000004.1"/>
</dbReference>
<keyword evidence="2" id="KW-0804">Transcription</keyword>
<gene>
    <name evidence="5" type="ORF">CKN69_06090</name>
</gene>
<proteinExistence type="predicted"/>
<organism evidence="5 6">
    <name type="scientific">Carnobacterium divergens</name>
    <name type="common">Lactobacillus divergens</name>
    <dbReference type="NCBI Taxonomy" id="2748"/>
    <lineage>
        <taxon>Bacteria</taxon>
        <taxon>Bacillati</taxon>
        <taxon>Bacillota</taxon>
        <taxon>Bacilli</taxon>
        <taxon>Lactobacillales</taxon>
        <taxon>Carnobacteriaceae</taxon>
        <taxon>Carnobacterium</taxon>
    </lineage>
</organism>
<feature type="domain" description="Mga helix-turn-helix" evidence="3">
    <location>
        <begin position="76"/>
        <end position="163"/>
    </location>
</feature>
<dbReference type="InterPro" id="IPR036388">
    <property type="entry name" value="WH-like_DNA-bd_sf"/>
</dbReference>
<evidence type="ECO:0000259" key="4">
    <source>
        <dbReference type="Pfam" id="PF08280"/>
    </source>
</evidence>
<evidence type="ECO:0000256" key="2">
    <source>
        <dbReference type="ARBA" id="ARBA00023163"/>
    </source>
</evidence>
<dbReference type="Proteomes" id="UP000297938">
    <property type="component" value="Unassembled WGS sequence"/>
</dbReference>
<dbReference type="PANTHER" id="PTHR30185:SF18">
    <property type="entry name" value="TRANSCRIPTIONAL REGULATOR MTLR"/>
    <property type="match status" value="1"/>
</dbReference>
<evidence type="ECO:0000256" key="1">
    <source>
        <dbReference type="ARBA" id="ARBA00023015"/>
    </source>
</evidence>
<reference evidence="5 6" key="1">
    <citation type="journal article" date="2018" name="Int. J. Food Microbiol.">
        <title>Growth of Carnobacterium spp. isolated from chilled vacuum-packaged meat under relevant acidic conditions.</title>
        <authorList>
            <person name="Zhang P."/>
            <person name="Badoni M."/>
            <person name="Ganzle M."/>
            <person name="Yang X."/>
        </authorList>
    </citation>
    <scope>NUCLEOTIDE SEQUENCE [LARGE SCALE GENOMIC DNA]</scope>
    <source>
        <strain evidence="5 6">B2</strain>
    </source>
</reference>
<protein>
    <recommendedName>
        <fullName evidence="7">Mga helix-turn-helix domain-containing protein</fullName>
    </recommendedName>
</protein>
<feature type="domain" description="M protein trans-acting positive regulator (MGA) HTH" evidence="4">
    <location>
        <begin position="6"/>
        <end position="50"/>
    </location>
</feature>
<dbReference type="InterPro" id="IPR013199">
    <property type="entry name" value="HTH_Mga_DNA-bd_dom"/>
</dbReference>
<dbReference type="PANTHER" id="PTHR30185">
    <property type="entry name" value="CRYPTIC BETA-GLUCOSIDE BGL OPERON ANTITERMINATOR"/>
    <property type="match status" value="1"/>
</dbReference>